<organism evidence="1 2">
    <name type="scientific">Parascaris univalens</name>
    <name type="common">Nematode worm</name>
    <dbReference type="NCBI Taxonomy" id="6257"/>
    <lineage>
        <taxon>Eukaryota</taxon>
        <taxon>Metazoa</taxon>
        <taxon>Ecdysozoa</taxon>
        <taxon>Nematoda</taxon>
        <taxon>Chromadorea</taxon>
        <taxon>Rhabditida</taxon>
        <taxon>Spirurina</taxon>
        <taxon>Ascaridomorpha</taxon>
        <taxon>Ascaridoidea</taxon>
        <taxon>Ascarididae</taxon>
        <taxon>Parascaris</taxon>
    </lineage>
</organism>
<protein>
    <submittedName>
        <fullName evidence="2">G-protein coupled receptors family 1 profile domain-containing protein</fullName>
    </submittedName>
</protein>
<sequence>MNVLLMRLCKYHGSRPLFKTRALSFRKTRHDDEALLCNLGFISNIFYYLPTKVSRKSNIITSSRIGGYKNLSFKRFSGLFCSRMIAKQTFLWTKVWVILGWFAFT</sequence>
<keyword evidence="1" id="KW-1185">Reference proteome</keyword>
<dbReference type="WBParaSite" id="PgR017X_g074_t06">
    <property type="protein sequence ID" value="PgR017X_g074_t06"/>
    <property type="gene ID" value="PgR017X_g074"/>
</dbReference>
<proteinExistence type="predicted"/>
<dbReference type="AlphaFoldDB" id="A0A915AYB0"/>
<name>A0A915AYB0_PARUN</name>
<reference evidence="2" key="1">
    <citation type="submission" date="2022-11" db="UniProtKB">
        <authorList>
            <consortium name="WormBaseParasite"/>
        </authorList>
    </citation>
    <scope>IDENTIFICATION</scope>
</reference>
<evidence type="ECO:0000313" key="2">
    <source>
        <dbReference type="WBParaSite" id="PgR017X_g074_t06"/>
    </source>
</evidence>
<accession>A0A915AYB0</accession>
<dbReference type="Proteomes" id="UP000887569">
    <property type="component" value="Unplaced"/>
</dbReference>
<evidence type="ECO:0000313" key="1">
    <source>
        <dbReference type="Proteomes" id="UP000887569"/>
    </source>
</evidence>